<protein>
    <submittedName>
        <fullName evidence="1">Uncharacterized protein</fullName>
    </submittedName>
</protein>
<keyword evidence="2" id="KW-1185">Reference proteome</keyword>
<dbReference type="EMBL" id="BMOD01000033">
    <property type="protein sequence ID" value="GGJ55818.1"/>
    <property type="molecule type" value="Genomic_DNA"/>
</dbReference>
<dbReference type="RefSeq" id="WP_189008076.1">
    <property type="nucleotide sequence ID" value="NZ_BMOD01000033.1"/>
</dbReference>
<dbReference type="Proteomes" id="UP000632222">
    <property type="component" value="Unassembled WGS sequence"/>
</dbReference>
<evidence type="ECO:0000313" key="1">
    <source>
        <dbReference type="EMBL" id="GGJ55818.1"/>
    </source>
</evidence>
<organism evidence="1 2">
    <name type="scientific">Deinococcus roseus</name>
    <dbReference type="NCBI Taxonomy" id="392414"/>
    <lineage>
        <taxon>Bacteria</taxon>
        <taxon>Thermotogati</taxon>
        <taxon>Deinococcota</taxon>
        <taxon>Deinococci</taxon>
        <taxon>Deinococcales</taxon>
        <taxon>Deinococcaceae</taxon>
        <taxon>Deinococcus</taxon>
    </lineage>
</organism>
<gene>
    <name evidence="1" type="ORF">GCM10008938_47490</name>
</gene>
<comment type="caution">
    <text evidence="1">The sequence shown here is derived from an EMBL/GenBank/DDBJ whole genome shotgun (WGS) entry which is preliminary data.</text>
</comment>
<reference evidence="2" key="1">
    <citation type="journal article" date="2019" name="Int. J. Syst. Evol. Microbiol.">
        <title>The Global Catalogue of Microorganisms (GCM) 10K type strain sequencing project: providing services to taxonomists for standard genome sequencing and annotation.</title>
        <authorList>
            <consortium name="The Broad Institute Genomics Platform"/>
            <consortium name="The Broad Institute Genome Sequencing Center for Infectious Disease"/>
            <person name="Wu L."/>
            <person name="Ma J."/>
        </authorList>
    </citation>
    <scope>NUCLEOTIDE SEQUENCE [LARGE SCALE GENOMIC DNA]</scope>
    <source>
        <strain evidence="2">JCM 14370</strain>
    </source>
</reference>
<evidence type="ECO:0000313" key="2">
    <source>
        <dbReference type="Proteomes" id="UP000632222"/>
    </source>
</evidence>
<accession>A0ABQ2DHR9</accession>
<sequence>MRTYHHIGALPEEHHRHCPQHVREQAMGGDRPHLVEILWDELEGFAPEDPGYGHRQYSVRPYRVTDRCDGTRDENALYILKLYLQHAGLDYSTTHTAAYPDEPPKWESELWEDPSWIQREIEPCPLTRENFHHLLDSLYDMNHHSLVALLKDLERNQQLKFTPLQGAK</sequence>
<name>A0ABQ2DHR9_9DEIO</name>
<proteinExistence type="predicted"/>